<evidence type="ECO:0000313" key="1">
    <source>
        <dbReference type="EMBL" id="MDH2007466.1"/>
    </source>
</evidence>
<dbReference type="Proteomes" id="UP001161294">
    <property type="component" value="Unassembled WGS sequence"/>
</dbReference>
<reference evidence="1" key="1">
    <citation type="submission" date="2022-09" db="EMBL/GenBank/DDBJ databases">
        <title>Intensive care unit water sources are persistently colonized with multi-drug resistant bacteria and are the site of extensive horizontal gene transfer of antibiotic resistance genes.</title>
        <authorList>
            <person name="Diorio-Toth L."/>
        </authorList>
    </citation>
    <scope>NUCLEOTIDE SEQUENCE</scope>
    <source>
        <strain evidence="1">GD03686</strain>
    </source>
</reference>
<dbReference type="RefSeq" id="WP_274755376.1">
    <property type="nucleotide sequence ID" value="NZ_JAOCAZ010000081.1"/>
</dbReference>
<dbReference type="AlphaFoldDB" id="A0AA43AZG3"/>
<dbReference type="EMBL" id="JAOCJW010000090">
    <property type="protein sequence ID" value="MDH2007466.1"/>
    <property type="molecule type" value="Genomic_DNA"/>
</dbReference>
<sequence length="67" mass="7278">RPKAVFDISSKRLPKTTLCDGTKNARIAPLAPTSAPKTHNSAEVFAHLIHRAGRKAIAFDAARNLEE</sequence>
<comment type="caution">
    <text evidence="1">The sequence shown here is derived from an EMBL/GenBank/DDBJ whole genome shotgun (WGS) entry which is preliminary data.</text>
</comment>
<organism evidence="1 2">
    <name type="scientific">Comamonas aquatica</name>
    <dbReference type="NCBI Taxonomy" id="225991"/>
    <lineage>
        <taxon>Bacteria</taxon>
        <taxon>Pseudomonadati</taxon>
        <taxon>Pseudomonadota</taxon>
        <taxon>Betaproteobacteria</taxon>
        <taxon>Burkholderiales</taxon>
        <taxon>Comamonadaceae</taxon>
        <taxon>Comamonas</taxon>
    </lineage>
</organism>
<accession>A0AA43AZG3</accession>
<protein>
    <submittedName>
        <fullName evidence="1">Uncharacterized protein</fullName>
    </submittedName>
</protein>
<gene>
    <name evidence="1" type="ORF">N5J23_18405</name>
</gene>
<proteinExistence type="predicted"/>
<evidence type="ECO:0000313" key="2">
    <source>
        <dbReference type="Proteomes" id="UP001161294"/>
    </source>
</evidence>
<feature type="non-terminal residue" evidence="1">
    <location>
        <position position="1"/>
    </location>
</feature>
<name>A0AA43AZG3_9BURK</name>